<dbReference type="PANTHER" id="PTHR11630:SF47">
    <property type="entry name" value="DNA HELICASE MCM8"/>
    <property type="match status" value="1"/>
</dbReference>
<dbReference type="Gene3D" id="3.40.50.300">
    <property type="entry name" value="P-loop containing nucleotide triphosphate hydrolases"/>
    <property type="match status" value="1"/>
</dbReference>
<dbReference type="GO" id="GO:0017116">
    <property type="term" value="F:single-stranded DNA helicase activity"/>
    <property type="evidence" value="ECO:0007669"/>
    <property type="project" value="TreeGrafter"/>
</dbReference>
<evidence type="ECO:0000256" key="3">
    <source>
        <dbReference type="ARBA" id="ARBA00022741"/>
    </source>
</evidence>
<sequence length="860" mass="95685">MNAPAGSGGAPRFGGRGRGYRGAGGGYRPYFFFKRNGRTIPACGRGTTGVSRGRSRGRGAPIPAPALNTQNPISSSFLRPHFYAAPEDSEQNVTSMAIDTPAACAGWRLYFYGEQYDDNSELAGRLRILETHFNGATYDLIAVQQQGYFMVTANVLLQDEELCRQWPTLMEDMMYRPRRTLATLALAMHSSATLAALEASLSQQECTKKHYVPKVIKPRKVYARPMGFMEERPMNVVGKLEIDQLYCVRGIVTSIGPVDASVTWLAYRCGRCKQEQAIKQSGPFITRPYSCKREGCLAKAGFIEVRSSPFTRITPRQMIRLTESGLDIGSTTDIQTKPCLSIELRHDLVDTIYLGQEIVVTGILRVRPLQEQNAFDKYSAFGNQMEVYMKATSIVDGKTVKYKFLEEDIEAITTINSETDTFKILVHSLAPEVHGHEMAKAGVLLSLFGGSGSQEHDEEEINVLLVGDPGVGKSNIVDMCSKISQKGSIVQAKRGPFANTKKLTVNVKGRTNYIMECGELLAARNGHCSVDDIDRLTPQMESFMNILQAQTTSLTFPALFSTFFTPTSVIASANSMRGHYDQSKTLTENIRIAQHLLSEFHLVFVLLDKPNKDMDTSLSEHIKAVHAGSKKNTAIAKRFELKSNNSMNMSIDGEGNEDEYDLSNKLKLKPEEEVDMNLLPITLMKKFIVYSRQQVKPLFVDSASEELKKFYMELREQSEGSQFSVSTGHLAGLIRLCQARARIDFSSEVTPLHVRDVVCIVKQSNNDMALGDYIDTNPTTAVMSKTSQRGNGTQANVRKFHQILQMRSGAVSRRIFEFDELKDMARRVGISCGVTNIVDILNLQGILLKKGPNMYEFMSD</sequence>
<dbReference type="GO" id="GO:0006310">
    <property type="term" value="P:DNA recombination"/>
    <property type="evidence" value="ECO:0007669"/>
    <property type="project" value="UniProtKB-ARBA"/>
</dbReference>
<evidence type="ECO:0000256" key="4">
    <source>
        <dbReference type="ARBA" id="ARBA00022840"/>
    </source>
</evidence>
<dbReference type="Gene3D" id="2.40.50.140">
    <property type="entry name" value="Nucleic acid-binding proteins"/>
    <property type="match status" value="1"/>
</dbReference>
<dbReference type="AlphaFoldDB" id="A0A1I8NB29"/>
<dbReference type="Pfam" id="PF25051">
    <property type="entry name" value="WHD_MCM8"/>
    <property type="match status" value="1"/>
</dbReference>
<dbReference type="SMART" id="SM00350">
    <property type="entry name" value="MCM"/>
    <property type="match status" value="1"/>
</dbReference>
<dbReference type="GO" id="GO:0042555">
    <property type="term" value="C:MCM complex"/>
    <property type="evidence" value="ECO:0007669"/>
    <property type="project" value="TreeGrafter"/>
</dbReference>
<dbReference type="PANTHER" id="PTHR11630">
    <property type="entry name" value="DNA REPLICATION LICENSING FACTOR MCM FAMILY MEMBER"/>
    <property type="match status" value="1"/>
</dbReference>
<dbReference type="CDD" id="cd22247">
    <property type="entry name" value="MCM8_WHD"/>
    <property type="match status" value="1"/>
</dbReference>
<dbReference type="RefSeq" id="XP_005175587.3">
    <property type="nucleotide sequence ID" value="XM_005175530.4"/>
</dbReference>
<dbReference type="VEuPathDB" id="VectorBase:MDOMA2_015077"/>
<keyword evidence="6" id="KW-0539">Nucleus</keyword>
<evidence type="ECO:0000256" key="6">
    <source>
        <dbReference type="ARBA" id="ARBA00023242"/>
    </source>
</evidence>
<evidence type="ECO:0000259" key="9">
    <source>
        <dbReference type="PROSITE" id="PS50051"/>
    </source>
</evidence>
<dbReference type="EnsemblMetazoa" id="MDOA013425-RA">
    <property type="protein sequence ID" value="MDOA013425-PA"/>
    <property type="gene ID" value="MDOA013425"/>
</dbReference>
<reference evidence="10" key="1">
    <citation type="submission" date="2020-05" db="UniProtKB">
        <authorList>
            <consortium name="EnsemblMetazoa"/>
        </authorList>
    </citation>
    <scope>IDENTIFICATION</scope>
    <source>
        <strain evidence="10">Aabys</strain>
    </source>
</reference>
<evidence type="ECO:0000256" key="5">
    <source>
        <dbReference type="ARBA" id="ARBA00023125"/>
    </source>
</evidence>
<comment type="similarity">
    <text evidence="2 7">Belongs to the MCM family.</text>
</comment>
<dbReference type="STRING" id="7370.A0A1I8NB29"/>
<gene>
    <name evidence="10" type="primary">101890742</name>
</gene>
<evidence type="ECO:0000256" key="8">
    <source>
        <dbReference type="SAM" id="MobiDB-lite"/>
    </source>
</evidence>
<dbReference type="Pfam" id="PF17855">
    <property type="entry name" value="MCM_lid"/>
    <property type="match status" value="1"/>
</dbReference>
<proteinExistence type="inferred from homology"/>
<dbReference type="SUPFAM" id="SSF50249">
    <property type="entry name" value="Nucleic acid-binding proteins"/>
    <property type="match status" value="1"/>
</dbReference>
<dbReference type="SUPFAM" id="SSF52540">
    <property type="entry name" value="P-loop containing nucleoside triphosphate hydrolases"/>
    <property type="match status" value="1"/>
</dbReference>
<dbReference type="KEGG" id="mde:101890742"/>
<dbReference type="InterPro" id="IPR058767">
    <property type="entry name" value="MCM8_N"/>
</dbReference>
<protein>
    <recommendedName>
        <fullName evidence="9">MCM C-terminal AAA(+) ATPase domain-containing protein</fullName>
    </recommendedName>
</protein>
<dbReference type="Pfam" id="PF26065">
    <property type="entry name" value="MCM8_N"/>
    <property type="match status" value="1"/>
</dbReference>
<dbReference type="Pfam" id="PF17207">
    <property type="entry name" value="MCM_OB"/>
    <property type="match status" value="1"/>
</dbReference>
<dbReference type="InterPro" id="IPR027417">
    <property type="entry name" value="P-loop_NTPase"/>
</dbReference>
<comment type="subcellular location">
    <subcellularLocation>
        <location evidence="1">Nucleus</location>
    </subcellularLocation>
</comment>
<organism evidence="10">
    <name type="scientific">Musca domestica</name>
    <name type="common">House fly</name>
    <dbReference type="NCBI Taxonomy" id="7370"/>
    <lineage>
        <taxon>Eukaryota</taxon>
        <taxon>Metazoa</taxon>
        <taxon>Ecdysozoa</taxon>
        <taxon>Arthropoda</taxon>
        <taxon>Hexapoda</taxon>
        <taxon>Insecta</taxon>
        <taxon>Pterygota</taxon>
        <taxon>Neoptera</taxon>
        <taxon>Endopterygota</taxon>
        <taxon>Diptera</taxon>
        <taxon>Brachycera</taxon>
        <taxon>Muscomorpha</taxon>
        <taxon>Muscoidea</taxon>
        <taxon>Muscidae</taxon>
        <taxon>Musca</taxon>
    </lineage>
</organism>
<evidence type="ECO:0000256" key="1">
    <source>
        <dbReference type="ARBA" id="ARBA00004123"/>
    </source>
</evidence>
<feature type="region of interest" description="Disordered" evidence="8">
    <location>
        <begin position="43"/>
        <end position="67"/>
    </location>
</feature>
<dbReference type="GO" id="GO:0005524">
    <property type="term" value="F:ATP binding"/>
    <property type="evidence" value="ECO:0007669"/>
    <property type="project" value="UniProtKB-KW"/>
</dbReference>
<dbReference type="GO" id="GO:0005634">
    <property type="term" value="C:nucleus"/>
    <property type="evidence" value="ECO:0007669"/>
    <property type="project" value="UniProtKB-SubCell"/>
</dbReference>
<dbReference type="InterPro" id="IPR033762">
    <property type="entry name" value="MCM_OB"/>
</dbReference>
<dbReference type="PRINTS" id="PR01657">
    <property type="entry name" value="MCMFAMILY"/>
</dbReference>
<dbReference type="VEuPathDB" id="VectorBase:MDOA013425"/>
<evidence type="ECO:0000313" key="10">
    <source>
        <dbReference type="EnsemblMetazoa" id="MDOA013425-PA"/>
    </source>
</evidence>
<evidence type="ECO:0000256" key="7">
    <source>
        <dbReference type="RuleBase" id="RU004070"/>
    </source>
</evidence>
<dbReference type="Pfam" id="PF00493">
    <property type="entry name" value="MCM"/>
    <property type="match status" value="1"/>
</dbReference>
<dbReference type="GO" id="GO:0003697">
    <property type="term" value="F:single-stranded DNA binding"/>
    <property type="evidence" value="ECO:0007669"/>
    <property type="project" value="TreeGrafter"/>
</dbReference>
<feature type="domain" description="MCM C-terminal AAA(+) ATPase" evidence="9">
    <location>
        <begin position="421"/>
        <end position="622"/>
    </location>
</feature>
<accession>A0A1I8NB29</accession>
<evidence type="ECO:0000256" key="2">
    <source>
        <dbReference type="ARBA" id="ARBA00008010"/>
    </source>
</evidence>
<dbReference type="InterPro" id="IPR001208">
    <property type="entry name" value="MCM_dom"/>
</dbReference>
<keyword evidence="3 7" id="KW-0547">Nucleotide-binding</keyword>
<dbReference type="PROSITE" id="PS50051">
    <property type="entry name" value="MCM_2"/>
    <property type="match status" value="1"/>
</dbReference>
<dbReference type="InterPro" id="IPR031327">
    <property type="entry name" value="MCM"/>
</dbReference>
<dbReference type="OrthoDB" id="422555at2759"/>
<dbReference type="eggNOG" id="KOG0478">
    <property type="taxonomic scope" value="Eukaryota"/>
</dbReference>
<name>A0A1I8NB29_MUSDO</name>
<keyword evidence="5 7" id="KW-0238">DNA-binding</keyword>
<keyword evidence="4 7" id="KW-0067">ATP-binding</keyword>
<dbReference type="InterPro" id="IPR056875">
    <property type="entry name" value="MCM8/REC_WHD"/>
</dbReference>
<dbReference type="InterPro" id="IPR041562">
    <property type="entry name" value="MCM_lid"/>
</dbReference>
<dbReference type="InterPro" id="IPR012340">
    <property type="entry name" value="NA-bd_OB-fold"/>
</dbReference>
<dbReference type="Gene3D" id="2.20.28.10">
    <property type="match status" value="1"/>
</dbReference>